<proteinExistence type="predicted"/>
<keyword evidence="4" id="KW-1185">Reference proteome</keyword>
<evidence type="ECO:0000256" key="1">
    <source>
        <dbReference type="SAM" id="MobiDB-lite"/>
    </source>
</evidence>
<feature type="compositionally biased region" description="Polar residues" evidence="1">
    <location>
        <begin position="1"/>
        <end position="24"/>
    </location>
</feature>
<name>A0A8J2WTS2_9CRUS</name>
<feature type="region of interest" description="Disordered" evidence="1">
    <location>
        <begin position="1"/>
        <end position="71"/>
    </location>
</feature>
<dbReference type="SUPFAM" id="SSF54695">
    <property type="entry name" value="POZ domain"/>
    <property type="match status" value="1"/>
</dbReference>
<accession>A0A8J2WTS2</accession>
<feature type="compositionally biased region" description="Basic and acidic residues" evidence="1">
    <location>
        <begin position="48"/>
        <end position="62"/>
    </location>
</feature>
<dbReference type="Pfam" id="PF00651">
    <property type="entry name" value="BTB"/>
    <property type="match status" value="1"/>
</dbReference>
<dbReference type="InterPro" id="IPR011333">
    <property type="entry name" value="SKP1/BTB/POZ_sf"/>
</dbReference>
<dbReference type="Gene3D" id="1.25.40.420">
    <property type="match status" value="1"/>
</dbReference>
<evidence type="ECO:0000313" key="3">
    <source>
        <dbReference type="EMBL" id="CAH0111154.1"/>
    </source>
</evidence>
<dbReference type="Proteomes" id="UP000789390">
    <property type="component" value="Unassembled WGS sequence"/>
</dbReference>
<feature type="domain" description="BTB" evidence="2">
    <location>
        <begin position="286"/>
        <end position="354"/>
    </location>
</feature>
<dbReference type="EMBL" id="CAKKLH010000310">
    <property type="protein sequence ID" value="CAH0111154.1"/>
    <property type="molecule type" value="Genomic_DNA"/>
</dbReference>
<evidence type="ECO:0000313" key="4">
    <source>
        <dbReference type="Proteomes" id="UP000789390"/>
    </source>
</evidence>
<organism evidence="3 4">
    <name type="scientific">Daphnia galeata</name>
    <dbReference type="NCBI Taxonomy" id="27404"/>
    <lineage>
        <taxon>Eukaryota</taxon>
        <taxon>Metazoa</taxon>
        <taxon>Ecdysozoa</taxon>
        <taxon>Arthropoda</taxon>
        <taxon>Crustacea</taxon>
        <taxon>Branchiopoda</taxon>
        <taxon>Diplostraca</taxon>
        <taxon>Cladocera</taxon>
        <taxon>Anomopoda</taxon>
        <taxon>Daphniidae</taxon>
        <taxon>Daphnia</taxon>
    </lineage>
</organism>
<dbReference type="FunFam" id="1.25.40.420:FF:000030">
    <property type="entry name" value="Uncharacterized protein"/>
    <property type="match status" value="1"/>
</dbReference>
<dbReference type="OrthoDB" id="6346036at2759"/>
<sequence>MSQMSKDSSYGNQRPRTQNAQPSRKTIAKVEEPQCVTLSSDEDDDSFQETKKLKCDNTHKPSENSYDEASNASLVNSPDYAEVKIWPTCEMLLWKEGGLSGPFFAVSCQQVRIGSYKFTPVGRVLFSSEGIMLQAPVFHTFNQPSENSGIWINVVIPAQQLLQVDANFNQQLPVIFLKSTPNMCRSVCKELGLLKSAGLYWDALSDEESKKHLTLLPFKLDDSAKNAIKRAFVPKGVFREINRTEANRRLVISSTPKVRDSIAKTGDNSEDLLQKREELFVSMDLSDVIFNVCGRQFTAHKIILATKSPVFKAMFHHSSNKEVLSGQVKVEDIEPDVFQEILLFIYTGRTQLTAMNKMAPGILAAADKYLLQDLKTRCETHLIRQMSAENCLELLSLATHHPAEHLKKYANEYLRRFPGNVMKTDNWRKMKEENPSALFELLEIAFGSPSTTV</sequence>
<gene>
    <name evidence="3" type="ORF">DGAL_LOCUS14772</name>
</gene>
<protein>
    <recommendedName>
        <fullName evidence="2">BTB domain-containing protein</fullName>
    </recommendedName>
</protein>
<dbReference type="CDD" id="cd14733">
    <property type="entry name" value="BACK"/>
    <property type="match status" value="1"/>
</dbReference>
<dbReference type="PROSITE" id="PS50097">
    <property type="entry name" value="BTB"/>
    <property type="match status" value="1"/>
</dbReference>
<dbReference type="PANTHER" id="PTHR24413">
    <property type="entry name" value="SPECKLE-TYPE POZ PROTEIN"/>
    <property type="match status" value="1"/>
</dbReference>
<dbReference type="Gene3D" id="3.30.710.10">
    <property type="entry name" value="Potassium Channel Kv1.1, Chain A"/>
    <property type="match status" value="1"/>
</dbReference>
<dbReference type="InterPro" id="IPR000210">
    <property type="entry name" value="BTB/POZ_dom"/>
</dbReference>
<evidence type="ECO:0000259" key="2">
    <source>
        <dbReference type="PROSITE" id="PS50097"/>
    </source>
</evidence>
<reference evidence="3" key="1">
    <citation type="submission" date="2021-11" db="EMBL/GenBank/DDBJ databases">
        <authorList>
            <person name="Schell T."/>
        </authorList>
    </citation>
    <scope>NUCLEOTIDE SEQUENCE</scope>
    <source>
        <strain evidence="3">M5</strain>
    </source>
</reference>
<dbReference type="FunFam" id="3.30.710.10:FF:000159">
    <property type="entry name" value="Speckle-type POZ protein B"/>
    <property type="match status" value="1"/>
</dbReference>
<comment type="caution">
    <text evidence="3">The sequence shown here is derived from an EMBL/GenBank/DDBJ whole genome shotgun (WGS) entry which is preliminary data.</text>
</comment>
<dbReference type="SMART" id="SM00225">
    <property type="entry name" value="BTB"/>
    <property type="match status" value="1"/>
</dbReference>
<dbReference type="AlphaFoldDB" id="A0A8J2WTS2"/>